<organism evidence="1 2">
    <name type="scientific">Racocetra persica</name>
    <dbReference type="NCBI Taxonomy" id="160502"/>
    <lineage>
        <taxon>Eukaryota</taxon>
        <taxon>Fungi</taxon>
        <taxon>Fungi incertae sedis</taxon>
        <taxon>Mucoromycota</taxon>
        <taxon>Glomeromycotina</taxon>
        <taxon>Glomeromycetes</taxon>
        <taxon>Diversisporales</taxon>
        <taxon>Gigasporaceae</taxon>
        <taxon>Racocetra</taxon>
    </lineage>
</organism>
<gene>
    <name evidence="1" type="ORF">RPERSI_LOCUS14352</name>
</gene>
<accession>A0ACA9QIK2</accession>
<reference evidence="1" key="1">
    <citation type="submission" date="2021-06" db="EMBL/GenBank/DDBJ databases">
        <authorList>
            <person name="Kallberg Y."/>
            <person name="Tangrot J."/>
            <person name="Rosling A."/>
        </authorList>
    </citation>
    <scope>NUCLEOTIDE SEQUENCE</scope>
    <source>
        <strain evidence="1">MA461A</strain>
    </source>
</reference>
<proteinExistence type="predicted"/>
<feature type="non-terminal residue" evidence="1">
    <location>
        <position position="189"/>
    </location>
</feature>
<sequence length="189" mass="21698">MSKQKTSKTNTGSFKPSSEEIQHIKNSTVPENTRKMIDNWEYAPSSLRNAINCLAMYLLDNSLNINKYNLANNQEFKDLWKTLDGKMKQLKKIEKVVWHHDPLTTTEIQTIFHGEMCISQFVFTSNGGLQFKKFSQKNNQGGIDGNLDSLTILVPPDPEGLLGPIHDIKLYIEHWPTNFTCDYLHLKIN</sequence>
<comment type="caution">
    <text evidence="1">The sequence shown here is derived from an EMBL/GenBank/DDBJ whole genome shotgun (WGS) entry which is preliminary data.</text>
</comment>
<keyword evidence="2" id="KW-1185">Reference proteome</keyword>
<protein>
    <submittedName>
        <fullName evidence="1">26672_t:CDS:1</fullName>
    </submittedName>
</protein>
<dbReference type="Proteomes" id="UP000789920">
    <property type="component" value="Unassembled WGS sequence"/>
</dbReference>
<evidence type="ECO:0000313" key="2">
    <source>
        <dbReference type="Proteomes" id="UP000789920"/>
    </source>
</evidence>
<evidence type="ECO:0000313" key="1">
    <source>
        <dbReference type="EMBL" id="CAG8752604.1"/>
    </source>
</evidence>
<name>A0ACA9QIK2_9GLOM</name>
<dbReference type="EMBL" id="CAJVQC010032957">
    <property type="protein sequence ID" value="CAG8752604.1"/>
    <property type="molecule type" value="Genomic_DNA"/>
</dbReference>